<evidence type="ECO:0000259" key="11">
    <source>
        <dbReference type="PROSITE" id="PS50011"/>
    </source>
</evidence>
<evidence type="ECO:0000256" key="8">
    <source>
        <dbReference type="ARBA" id="ARBA00047811"/>
    </source>
</evidence>
<feature type="compositionally biased region" description="Low complexity" evidence="10">
    <location>
        <begin position="525"/>
        <end position="538"/>
    </location>
</feature>
<evidence type="ECO:0000256" key="4">
    <source>
        <dbReference type="ARBA" id="ARBA00022679"/>
    </source>
</evidence>
<dbReference type="GO" id="GO:0005524">
    <property type="term" value="F:ATP binding"/>
    <property type="evidence" value="ECO:0007669"/>
    <property type="project" value="UniProtKB-KW"/>
</dbReference>
<comment type="catalytic activity">
    <reaction evidence="8">
        <text>L-threonyl-[protein] + ATP = O-phospho-L-threonyl-[protein] + ADP + H(+)</text>
        <dbReference type="Rhea" id="RHEA:46608"/>
        <dbReference type="Rhea" id="RHEA-COMP:11060"/>
        <dbReference type="Rhea" id="RHEA-COMP:11605"/>
        <dbReference type="ChEBI" id="CHEBI:15378"/>
        <dbReference type="ChEBI" id="CHEBI:30013"/>
        <dbReference type="ChEBI" id="CHEBI:30616"/>
        <dbReference type="ChEBI" id="CHEBI:61977"/>
        <dbReference type="ChEBI" id="CHEBI:456216"/>
        <dbReference type="EC" id="2.7.11.22"/>
    </reaction>
</comment>
<keyword evidence="5" id="KW-0547">Nucleotide-binding</keyword>
<feature type="compositionally biased region" description="Basic and acidic residues" evidence="10">
    <location>
        <begin position="169"/>
        <end position="189"/>
    </location>
</feature>
<evidence type="ECO:0000256" key="10">
    <source>
        <dbReference type="SAM" id="MobiDB-lite"/>
    </source>
</evidence>
<evidence type="ECO:0000256" key="5">
    <source>
        <dbReference type="ARBA" id="ARBA00022741"/>
    </source>
</evidence>
<dbReference type="PANTHER" id="PTHR24056">
    <property type="entry name" value="CELL DIVISION PROTEIN KINASE"/>
    <property type="match status" value="1"/>
</dbReference>
<keyword evidence="3" id="KW-0723">Serine/threonine-protein kinase</keyword>
<feature type="compositionally biased region" description="Basic and acidic residues" evidence="10">
    <location>
        <begin position="32"/>
        <end position="43"/>
    </location>
</feature>
<evidence type="ECO:0000313" key="13">
    <source>
        <dbReference type="WBParaSite" id="maker-uti_cns_0015730-snap-gene-0.3-mRNA-1"/>
    </source>
</evidence>
<keyword evidence="4" id="KW-0808">Transferase</keyword>
<evidence type="ECO:0000256" key="3">
    <source>
        <dbReference type="ARBA" id="ARBA00022527"/>
    </source>
</evidence>
<dbReference type="Gene3D" id="1.10.510.10">
    <property type="entry name" value="Transferase(Phosphotransferase) domain 1"/>
    <property type="match status" value="1"/>
</dbReference>
<comment type="catalytic activity">
    <reaction evidence="9">
        <text>L-seryl-[protein] + ATP = O-phospho-L-seryl-[protein] + ADP + H(+)</text>
        <dbReference type="Rhea" id="RHEA:17989"/>
        <dbReference type="Rhea" id="RHEA-COMP:9863"/>
        <dbReference type="Rhea" id="RHEA-COMP:11604"/>
        <dbReference type="ChEBI" id="CHEBI:15378"/>
        <dbReference type="ChEBI" id="CHEBI:29999"/>
        <dbReference type="ChEBI" id="CHEBI:30616"/>
        <dbReference type="ChEBI" id="CHEBI:83421"/>
        <dbReference type="ChEBI" id="CHEBI:456216"/>
        <dbReference type="EC" id="2.7.11.22"/>
    </reaction>
</comment>
<accession>A0A1I8IT73</accession>
<dbReference type="EC" id="2.7.11.22" evidence="2"/>
<evidence type="ECO:0000256" key="6">
    <source>
        <dbReference type="ARBA" id="ARBA00022777"/>
    </source>
</evidence>
<feature type="region of interest" description="Disordered" evidence="10">
    <location>
        <begin position="511"/>
        <end position="555"/>
    </location>
</feature>
<dbReference type="CDD" id="cd07843">
    <property type="entry name" value="STKc_CDC2L1"/>
    <property type="match status" value="1"/>
</dbReference>
<dbReference type="Pfam" id="PF00069">
    <property type="entry name" value="Pkinase"/>
    <property type="match status" value="1"/>
</dbReference>
<dbReference type="GO" id="GO:0040019">
    <property type="term" value="P:positive regulation of embryonic development"/>
    <property type="evidence" value="ECO:0007669"/>
    <property type="project" value="UniProtKB-ARBA"/>
</dbReference>
<keyword evidence="12" id="KW-1185">Reference proteome</keyword>
<evidence type="ECO:0000256" key="1">
    <source>
        <dbReference type="ARBA" id="ARBA00006485"/>
    </source>
</evidence>
<dbReference type="InterPro" id="IPR000719">
    <property type="entry name" value="Prot_kinase_dom"/>
</dbReference>
<dbReference type="InterPro" id="IPR011009">
    <property type="entry name" value="Kinase-like_dom_sf"/>
</dbReference>
<dbReference type="GO" id="GO:0007346">
    <property type="term" value="P:regulation of mitotic cell cycle"/>
    <property type="evidence" value="ECO:0007669"/>
    <property type="project" value="TreeGrafter"/>
</dbReference>
<feature type="compositionally biased region" description="Low complexity" evidence="10">
    <location>
        <begin position="144"/>
        <end position="168"/>
    </location>
</feature>
<dbReference type="InterPro" id="IPR008271">
    <property type="entry name" value="Ser/Thr_kinase_AS"/>
</dbReference>
<protein>
    <recommendedName>
        <fullName evidence="2">cyclin-dependent kinase</fullName>
        <ecNumber evidence="2">2.7.11.22</ecNumber>
    </recommendedName>
</protein>
<feature type="region of interest" description="Disordered" evidence="10">
    <location>
        <begin position="1055"/>
        <end position="1107"/>
    </location>
</feature>
<dbReference type="WBParaSite" id="maker-uti_cns_0015730-snap-gene-0.3-mRNA-1">
    <property type="protein sequence ID" value="maker-uti_cns_0015730-snap-gene-0.3-mRNA-1"/>
    <property type="gene ID" value="maker-uti_cns_0015730-snap-gene-0.3"/>
</dbReference>
<keyword evidence="7" id="KW-0067">ATP-binding</keyword>
<comment type="similarity">
    <text evidence="1">Belongs to the protein kinase superfamily. CMGC Ser/Thr protein kinase family. CDC2/CDKX subfamily.</text>
</comment>
<dbReference type="PROSITE" id="PS50011">
    <property type="entry name" value="PROTEIN_KINASE_DOM"/>
    <property type="match status" value="1"/>
</dbReference>
<proteinExistence type="inferred from homology"/>
<feature type="region of interest" description="Disordered" evidence="10">
    <location>
        <begin position="1"/>
        <end position="194"/>
    </location>
</feature>
<dbReference type="PROSITE" id="PS00108">
    <property type="entry name" value="PROTEIN_KINASE_ST"/>
    <property type="match status" value="1"/>
</dbReference>
<evidence type="ECO:0000256" key="2">
    <source>
        <dbReference type="ARBA" id="ARBA00012425"/>
    </source>
</evidence>
<dbReference type="AlphaFoldDB" id="A0A1I8IT73"/>
<dbReference type="GO" id="GO:0005634">
    <property type="term" value="C:nucleus"/>
    <property type="evidence" value="ECO:0007669"/>
    <property type="project" value="TreeGrafter"/>
</dbReference>
<dbReference type="GO" id="GO:0004693">
    <property type="term" value="F:cyclin-dependent protein serine/threonine kinase activity"/>
    <property type="evidence" value="ECO:0007669"/>
    <property type="project" value="UniProtKB-EC"/>
</dbReference>
<dbReference type="SMART" id="SM00220">
    <property type="entry name" value="S_TKc"/>
    <property type="match status" value="1"/>
</dbReference>
<dbReference type="Gene3D" id="3.30.200.20">
    <property type="entry name" value="Phosphorylase Kinase, domain 1"/>
    <property type="match status" value="1"/>
</dbReference>
<dbReference type="FunFam" id="3.30.200.20:FF:000054">
    <property type="entry name" value="Cyclin-dependent kinase 11B"/>
    <property type="match status" value="1"/>
</dbReference>
<dbReference type="InterPro" id="IPR045267">
    <property type="entry name" value="CDK11/PITSLRE_STKc"/>
</dbReference>
<dbReference type="PANTHER" id="PTHR24056:SF107">
    <property type="entry name" value="CYCLIN-DEPENDENT KINASE 11A-RELATED"/>
    <property type="match status" value="1"/>
</dbReference>
<feature type="compositionally biased region" description="Low complexity" evidence="10">
    <location>
        <begin position="1055"/>
        <end position="1065"/>
    </location>
</feature>
<dbReference type="Proteomes" id="UP000095280">
    <property type="component" value="Unplaced"/>
</dbReference>
<evidence type="ECO:0000256" key="7">
    <source>
        <dbReference type="ARBA" id="ARBA00022840"/>
    </source>
</evidence>
<dbReference type="FunFam" id="1.10.510.10:FF:000533">
    <property type="entry name" value="cyclin-dependent kinase 10"/>
    <property type="match status" value="1"/>
</dbReference>
<evidence type="ECO:0000256" key="9">
    <source>
        <dbReference type="ARBA" id="ARBA00048367"/>
    </source>
</evidence>
<feature type="domain" description="Protein kinase" evidence="11">
    <location>
        <begin position="208"/>
        <end position="501"/>
    </location>
</feature>
<feature type="compositionally biased region" description="Basic and acidic residues" evidence="10">
    <location>
        <begin position="72"/>
        <end position="96"/>
    </location>
</feature>
<organism evidence="12 13">
    <name type="scientific">Macrostomum lignano</name>
    <dbReference type="NCBI Taxonomy" id="282301"/>
    <lineage>
        <taxon>Eukaryota</taxon>
        <taxon>Metazoa</taxon>
        <taxon>Spiralia</taxon>
        <taxon>Lophotrochozoa</taxon>
        <taxon>Platyhelminthes</taxon>
        <taxon>Rhabditophora</taxon>
        <taxon>Macrostomorpha</taxon>
        <taxon>Macrostomida</taxon>
        <taxon>Macrostomidae</taxon>
        <taxon>Macrostomum</taxon>
    </lineage>
</organism>
<feature type="compositionally biased region" description="Low complexity" evidence="10">
    <location>
        <begin position="53"/>
        <end position="71"/>
    </location>
</feature>
<feature type="region of interest" description="Disordered" evidence="10">
    <location>
        <begin position="1135"/>
        <end position="1155"/>
    </location>
</feature>
<keyword evidence="6" id="KW-0418">Kinase</keyword>
<dbReference type="InterPro" id="IPR050108">
    <property type="entry name" value="CDK"/>
</dbReference>
<evidence type="ECO:0000313" key="12">
    <source>
        <dbReference type="Proteomes" id="UP000095280"/>
    </source>
</evidence>
<reference evidence="13" key="1">
    <citation type="submission" date="2016-11" db="UniProtKB">
        <authorList>
            <consortium name="WormBaseParasite"/>
        </authorList>
    </citation>
    <scope>IDENTIFICATION</scope>
</reference>
<sequence length="1155" mass="126402">AARRRRRSATSERRRQSRSSGASVARPASGPSDRDRDSRTSRDSRKRRHGRSPARSPSPSAKQSRPSASSAERQEEAMRRRLELKIREKERLEKQQKKQQQQQKQKFDEQANEDDDVDVGNSPMVSIEEPPRSAGNANHPTAIASSPSNSSVASSRSSAGAGSSSPRESPTKQKQPEQQQEQKEAEPPKPPRRVYLPAIQGCRNVEEYHCLNRIEEGTYGVVYRACDKKTKEIVALKRLKMENEREGFPITSLREINTLLKAQHENIVTVREIVVGSNMDKIYIVMDYVAHDLKSLMEIMTKPFKIEEVKCLMLQLLRAVAHLHDNWILHRDLKTSNLLLSHQGILKVGDFGLAREYGSPLKKYTTVVVTLWYRSVELLLGTRLYSTPIDCWSVGCIFGELLLKEPLFRGKGEIEQLKLIFRELGRPTEKIWPDLLQLAAAKRLLVEQPLFDGDEYRFNRLRNRFPADRMSDAAFGLINGLLTFDPSRRLTAEQALKHEYFSERPAAIDPSLFPTWPARSEGHRAGASHGHQQSQQQQNRHSPKPPSGGKAYSRLIRGGDGEIFNSGVAADTANPPAAPSAAVAAAAAAAAAVSAKLPPPPAQSQPQPQLPPDDLDLVLRYFESKESAATNPAAGSDRFATLSTDEIQGKLDAAIPPNTRRKELWAVRIFDQWFEQRHNRILHGDTTGLLVLMERHEWNACDWNYLLKMFILEVRKVDGTKYNATTLRDIFSMMQHYLQYTLKKELNLWKDAACRDARMALDAAMKEATREGLVPGTNASSPIPATLEELWQKGRLAGFAREDIARVTGHSSTAIERYIQFDVQDHSLSSIVQRGRGFQGAHKSPRRLALTAVGVFVVPLAGAQTGAADAAHQLPVEGFAVPVGPGDSPFQQVDDRLSQFVGVAFGQAGPDNFLNSSGQAFETEPRGGRVRIGQRGLGELQLLAGDKRGGRFGGRLQHGRPADAGVAEILANPFVAEPDAGQMSGTGENFAAFAAKSLFVENVGSSRGRSAQAGRQLLGLLNWLLLVAGAVRRAFATGTPAAARLATVVPAPAGASADAATGDRPAPAPAPAPRARLILGRDGPSRIGAEPPLPPRPPLADASPAMPEDSPLSRISFLVSIFCWRRLLATTGVHSASADVGGSRAELPGDAGGLP</sequence>
<dbReference type="SUPFAM" id="SSF56112">
    <property type="entry name" value="Protein kinase-like (PK-like)"/>
    <property type="match status" value="1"/>
</dbReference>
<name>A0A1I8IT73_9PLAT</name>